<keyword evidence="2" id="KW-1133">Transmembrane helix</keyword>
<name>A0A9P9GH51_FUSSL</name>
<dbReference type="CDD" id="cd16454">
    <property type="entry name" value="RING-H2_PA-TM-RING"/>
    <property type="match status" value="1"/>
</dbReference>
<dbReference type="Pfam" id="PF13639">
    <property type="entry name" value="zf-RING_2"/>
    <property type="match status" value="1"/>
</dbReference>
<dbReference type="InterPro" id="IPR001841">
    <property type="entry name" value="Znf_RING"/>
</dbReference>
<dbReference type="InterPro" id="IPR013083">
    <property type="entry name" value="Znf_RING/FYVE/PHD"/>
</dbReference>
<dbReference type="SUPFAM" id="SSF57850">
    <property type="entry name" value="RING/U-box"/>
    <property type="match status" value="1"/>
</dbReference>
<dbReference type="OrthoDB" id="8062037at2759"/>
<keyword evidence="5" id="KW-1185">Reference proteome</keyword>
<reference evidence="4" key="1">
    <citation type="journal article" date="2021" name="Nat. Commun.">
        <title>Genetic determinants of endophytism in the Arabidopsis root mycobiome.</title>
        <authorList>
            <person name="Mesny F."/>
            <person name="Miyauchi S."/>
            <person name="Thiergart T."/>
            <person name="Pickel B."/>
            <person name="Atanasova L."/>
            <person name="Karlsson M."/>
            <person name="Huettel B."/>
            <person name="Barry K.W."/>
            <person name="Haridas S."/>
            <person name="Chen C."/>
            <person name="Bauer D."/>
            <person name="Andreopoulos W."/>
            <person name="Pangilinan J."/>
            <person name="LaButti K."/>
            <person name="Riley R."/>
            <person name="Lipzen A."/>
            <person name="Clum A."/>
            <person name="Drula E."/>
            <person name="Henrissat B."/>
            <person name="Kohler A."/>
            <person name="Grigoriev I.V."/>
            <person name="Martin F.M."/>
            <person name="Hacquard S."/>
        </authorList>
    </citation>
    <scope>NUCLEOTIDE SEQUENCE</scope>
    <source>
        <strain evidence="4">FSSC 5 MPI-SDFR-AT-0091</strain>
    </source>
</reference>
<dbReference type="PANTHER" id="PTHR45676:SF41">
    <property type="entry name" value="RING-H2 FINGER PROTEIN ATL66"/>
    <property type="match status" value="1"/>
</dbReference>
<proteinExistence type="predicted"/>
<feature type="transmembrane region" description="Helical" evidence="2">
    <location>
        <begin position="24"/>
        <end position="46"/>
    </location>
</feature>
<dbReference type="GO" id="GO:0008270">
    <property type="term" value="F:zinc ion binding"/>
    <property type="evidence" value="ECO:0007669"/>
    <property type="project" value="UniProtKB-KW"/>
</dbReference>
<evidence type="ECO:0000256" key="2">
    <source>
        <dbReference type="SAM" id="Phobius"/>
    </source>
</evidence>
<evidence type="ECO:0000313" key="4">
    <source>
        <dbReference type="EMBL" id="KAH7237862.1"/>
    </source>
</evidence>
<dbReference type="AlphaFoldDB" id="A0A9P9GH51"/>
<protein>
    <recommendedName>
        <fullName evidence="3">RING-type domain-containing protein</fullName>
    </recommendedName>
</protein>
<dbReference type="SMART" id="SM00184">
    <property type="entry name" value="RING"/>
    <property type="match status" value="1"/>
</dbReference>
<gene>
    <name evidence="4" type="ORF">B0J15DRAFT_503054</name>
</gene>
<dbReference type="PROSITE" id="PS50089">
    <property type="entry name" value="ZF_RING_2"/>
    <property type="match status" value="1"/>
</dbReference>
<comment type="caution">
    <text evidence="4">The sequence shown here is derived from an EMBL/GenBank/DDBJ whole genome shotgun (WGS) entry which is preliminary data.</text>
</comment>
<dbReference type="Gene3D" id="3.30.40.10">
    <property type="entry name" value="Zinc/RING finger domain, C3HC4 (zinc finger)"/>
    <property type="match status" value="1"/>
</dbReference>
<dbReference type="PANTHER" id="PTHR45676">
    <property type="entry name" value="RING-H2 FINGER PROTEIN ATL51-RELATED"/>
    <property type="match status" value="1"/>
</dbReference>
<evidence type="ECO:0000313" key="5">
    <source>
        <dbReference type="Proteomes" id="UP000736672"/>
    </source>
</evidence>
<accession>A0A9P9GH51</accession>
<organism evidence="4 5">
    <name type="scientific">Fusarium solani</name>
    <name type="common">Filamentous fungus</name>
    <dbReference type="NCBI Taxonomy" id="169388"/>
    <lineage>
        <taxon>Eukaryota</taxon>
        <taxon>Fungi</taxon>
        <taxon>Dikarya</taxon>
        <taxon>Ascomycota</taxon>
        <taxon>Pezizomycotina</taxon>
        <taxon>Sordariomycetes</taxon>
        <taxon>Hypocreomycetidae</taxon>
        <taxon>Hypocreales</taxon>
        <taxon>Nectriaceae</taxon>
        <taxon>Fusarium</taxon>
        <taxon>Fusarium solani species complex</taxon>
    </lineage>
</organism>
<evidence type="ECO:0000259" key="3">
    <source>
        <dbReference type="PROSITE" id="PS50089"/>
    </source>
</evidence>
<dbReference type="EMBL" id="JAGTJS010000022">
    <property type="protein sequence ID" value="KAH7237862.1"/>
    <property type="molecule type" value="Genomic_DNA"/>
</dbReference>
<dbReference type="Proteomes" id="UP000736672">
    <property type="component" value="Unassembled WGS sequence"/>
</dbReference>
<keyword evidence="1" id="KW-0862">Zinc</keyword>
<keyword evidence="1" id="KW-0863">Zinc-finger</keyword>
<feature type="domain" description="RING-type" evidence="3">
    <location>
        <begin position="107"/>
        <end position="149"/>
    </location>
</feature>
<evidence type="ECO:0000256" key="1">
    <source>
        <dbReference type="PROSITE-ProRule" id="PRU00175"/>
    </source>
</evidence>
<keyword evidence="1" id="KW-0479">Metal-binding</keyword>
<sequence length="164" mass="18737">MNYIPPGNSENQSDDNVSTSGSPIPFLAVFGSILGFLLVFLIFYMVRSRYHHRQPQRDIEAATSKTKVIFDLQTLNNVNPSRQYKAVKVLKKQVPPTLSQPSSAEVCAICLEVLVNQDYVRRLRCKHVFHTSCIDPWFRKHHVDCPLCKSIFIPNRLDDPEGVH</sequence>
<keyword evidence="2" id="KW-0472">Membrane</keyword>
<keyword evidence="2" id="KW-0812">Transmembrane</keyword>